<dbReference type="AlphaFoldDB" id="A0A8J5S027"/>
<accession>A0A8J5S027</accession>
<protein>
    <submittedName>
        <fullName evidence="1">Uncharacterized protein</fullName>
    </submittedName>
</protein>
<dbReference type="EMBL" id="JAAALK010000285">
    <property type="protein sequence ID" value="KAG8064211.1"/>
    <property type="molecule type" value="Genomic_DNA"/>
</dbReference>
<keyword evidence="2" id="KW-1185">Reference proteome</keyword>
<comment type="caution">
    <text evidence="1">The sequence shown here is derived from an EMBL/GenBank/DDBJ whole genome shotgun (WGS) entry which is preliminary data.</text>
</comment>
<dbReference type="PANTHER" id="PTHR33472:SF18">
    <property type="entry name" value="OS09G0327500 PROTEIN"/>
    <property type="match status" value="1"/>
</dbReference>
<reference evidence="1" key="1">
    <citation type="journal article" date="2021" name="bioRxiv">
        <title>Whole Genome Assembly and Annotation of Northern Wild Rice, Zizania palustris L., Supports a Whole Genome Duplication in the Zizania Genus.</title>
        <authorList>
            <person name="Haas M."/>
            <person name="Kono T."/>
            <person name="Macchietto M."/>
            <person name="Millas R."/>
            <person name="McGilp L."/>
            <person name="Shao M."/>
            <person name="Duquette J."/>
            <person name="Hirsch C.N."/>
            <person name="Kimball J."/>
        </authorList>
    </citation>
    <scope>NUCLEOTIDE SEQUENCE</scope>
    <source>
        <tissue evidence="1">Fresh leaf tissue</tissue>
    </source>
</reference>
<evidence type="ECO:0000313" key="2">
    <source>
        <dbReference type="Proteomes" id="UP000729402"/>
    </source>
</evidence>
<gene>
    <name evidence="1" type="ORF">GUJ93_ZPchr0004g38167</name>
</gene>
<organism evidence="1 2">
    <name type="scientific">Zizania palustris</name>
    <name type="common">Northern wild rice</name>
    <dbReference type="NCBI Taxonomy" id="103762"/>
    <lineage>
        <taxon>Eukaryota</taxon>
        <taxon>Viridiplantae</taxon>
        <taxon>Streptophyta</taxon>
        <taxon>Embryophyta</taxon>
        <taxon>Tracheophyta</taxon>
        <taxon>Spermatophyta</taxon>
        <taxon>Magnoliopsida</taxon>
        <taxon>Liliopsida</taxon>
        <taxon>Poales</taxon>
        <taxon>Poaceae</taxon>
        <taxon>BOP clade</taxon>
        <taxon>Oryzoideae</taxon>
        <taxon>Oryzeae</taxon>
        <taxon>Zizaniinae</taxon>
        <taxon>Zizania</taxon>
    </lineage>
</organism>
<name>A0A8J5S027_ZIZPA</name>
<dbReference type="Proteomes" id="UP000729402">
    <property type="component" value="Unassembled WGS sequence"/>
</dbReference>
<sequence>MASNNVVASEVSSALAKLNEHLATALSSSGEEAAATVITLAGESNGATMMEDAAGDAEDLVVVEAAGGEEEDDQEEDDGGETIVSAYTNSNYQAVNNSVLVAGSCAVKDPGVHVVIVEHVDEIRDYDDDDHEEGQVPNY</sequence>
<dbReference type="PANTHER" id="PTHR33472">
    <property type="entry name" value="OS01G0106600 PROTEIN"/>
    <property type="match status" value="1"/>
</dbReference>
<reference evidence="1" key="2">
    <citation type="submission" date="2021-02" db="EMBL/GenBank/DDBJ databases">
        <authorList>
            <person name="Kimball J.A."/>
            <person name="Haas M.W."/>
            <person name="Macchietto M."/>
            <person name="Kono T."/>
            <person name="Duquette J."/>
            <person name="Shao M."/>
        </authorList>
    </citation>
    <scope>NUCLEOTIDE SEQUENCE</scope>
    <source>
        <tissue evidence="1">Fresh leaf tissue</tissue>
    </source>
</reference>
<proteinExistence type="predicted"/>
<evidence type="ECO:0000313" key="1">
    <source>
        <dbReference type="EMBL" id="KAG8064211.1"/>
    </source>
</evidence>
<dbReference type="OrthoDB" id="774437at2759"/>